<dbReference type="InterPro" id="IPR036866">
    <property type="entry name" value="RibonucZ/Hydroxyglut_hydro"/>
</dbReference>
<dbReference type="Gene3D" id="3.60.15.10">
    <property type="entry name" value="Ribonuclease Z/Hydroxyacylglutathione hydrolase-like"/>
    <property type="match status" value="1"/>
</dbReference>
<name>A0A7C8JNR5_ORBOL</name>
<dbReference type="Pfam" id="PF20248">
    <property type="entry name" value="DUF6603"/>
    <property type="match status" value="1"/>
</dbReference>
<evidence type="ECO:0000259" key="1">
    <source>
        <dbReference type="Pfam" id="PF20248"/>
    </source>
</evidence>
<feature type="domain" description="DUF6603" evidence="1">
    <location>
        <begin position="1550"/>
        <end position="2089"/>
    </location>
</feature>
<dbReference type="InterPro" id="IPR052159">
    <property type="entry name" value="Competence_DNA_uptake"/>
</dbReference>
<reference evidence="2 3" key="1">
    <citation type="submission" date="2019-06" db="EMBL/GenBank/DDBJ databases">
        <authorList>
            <person name="Palmer J.M."/>
        </authorList>
    </citation>
    <scope>NUCLEOTIDE SEQUENCE [LARGE SCALE GENOMIC DNA]</scope>
    <source>
        <strain evidence="2 3">TWF102</strain>
    </source>
</reference>
<evidence type="ECO:0000313" key="3">
    <source>
        <dbReference type="Proteomes" id="UP000475325"/>
    </source>
</evidence>
<protein>
    <recommendedName>
        <fullName evidence="1">DUF6603 domain-containing protein</fullName>
    </recommendedName>
</protein>
<dbReference type="InterPro" id="IPR046538">
    <property type="entry name" value="DUF6603"/>
</dbReference>
<dbReference type="Proteomes" id="UP000475325">
    <property type="component" value="Unassembled WGS sequence"/>
</dbReference>
<gene>
    <name evidence="2" type="ORF">TWF102_000164</name>
</gene>
<evidence type="ECO:0000313" key="2">
    <source>
        <dbReference type="EMBL" id="KAF3113506.1"/>
    </source>
</evidence>
<accession>A0A7C8JNR5</accession>
<comment type="caution">
    <text evidence="2">The sequence shown here is derived from an EMBL/GenBank/DDBJ whole genome shotgun (WGS) entry which is preliminary data.</text>
</comment>
<sequence length="2341" mass="260137">MVYNNDYTVDSYHINIGAGDAAIHVWTYGPIHPPKGAAGKKFKRQAVRVIFVDGGTVAGTTGNKDTIDKTILEIQARYEWPRSNILKFDAFVVTHWDADHYQGIVRYLVGDVQRILRPTPAPARLQRAYFDDRGNPLSYFFAPYLYERPKKTEDAWGYDNLKQKASSLRIAISKTLRRNKEDKDLLDIYSENSWATKMLKIRIGPLHLLGRNLFRDSDKQVSQDEYTEIESLDDLINKAYNPPACHMKLSKADQPENIPGFYCIAVNQKILGQRPYKIATTKTNKSSICFMIVWSDNHRSHYLGGDADIGLERRILRWTNPGFNRDNVGRGDSKLGKPVSCMKLSHHGARTSNPIEMMIAFNPVHILASAGGGGYGHPRWELIALMEVLNRRKSRKFDKDQLDDNPLLKEFLFLTCYPGWLVQNPRKEYALYTNQTSEISAKSFKEDFDLARKVNPINSKKTKSIYDLLDSWEAFVSDKKNKNPSPVTRRDFICNAMTTTLKTLSNTKPSQCRLPLTSVAADKKKFTQLKDSVVFIKVTSNGERREEEGVTEVYAPSNSHMVGRVYRKIVGKVKGKDSGAEPVKVLPRNPRLPRNYDSGPAVLLKTIRKKHSNVRASRNAAVLQGPFSWEWVEVEDINSFASRFTPPRESDSSPVSLLLDETPCYFIPETIVIADVPDVAVVRVPQNHYLFNFLASLEWQGFGIQRKPENSVPFLDDDDLTLWFAALTDDDNIALTVKFSHWPPLDSTVNIPGRDINLGSTASAQLSMGFLFAKKHRIIMDTESAATVLDDTSASSLQQMLINRCTMVFGLNPSCSSFKISLSEVAGFFGFSEENYKILSLACLGGMAMALDVDTAEARPKSRNAVWFRPTQNNETIIRLQFTVETPEILNNWFQDKIDGFKVSNIKVIGSKKVYLDDAIEDSYLSVEGDLSFVADLTIGDLTIKLSIRILRDSISLRLQNDTLAKDTVARVLSWLEAKLGLTDLDLSAWLQSAGADTLDLDSVTFRKLEITIGLDETGKLNGVESFLLSFQVLMKIGRFDEDKGQPLVFLFDFGWSPGQGPNLKGALWSSLPTLPSDAYLKAVPGWERHLIFEPLTGSSEPAETLNLKKLLSSDIVANIPKGIPTDITEVVIEIDKNHISFHGAIECDTIDANSKVPILALERLSLYASYTWESKPADLYLALGINISLYPPDVDPEGEILPELEPAALRGQLEYSSASKSWSINARVEDLTIAHIASFWVKRSRNGVMAFLERIRIEYLSLEYHYDPVGGDGKSFKFDGLIAMGKLNFNFIFKNTGQEWDFVAKLAIATEGELASAEGEDDDEKFSITVREILEGLLNEAPPELPDAILNIRFDKPPTANDIFRLECFERQNHVVFMFTLNVGPVSLSFTQFRHVDSPKTVPSKRFIKAAITKIPTIDVGIVGKLPQPFDQLYFLWVSGNSKDKSDNRPRGITNAEVKIINAMKESEDSGGKLFFKQTKDLEKYEETEVVITSGSHIFVVMKKPSGESNVLLDYAFKSKPKSKLSSTGKEVSRYLADGTDTKGAKAPLKKSIGPLSIENIGLIFKDGHLGVMFDATFLMGPIGLSLLGFGVKVPFNDKFSLSNPPGLDDVNFSLDGMVVSFDKAPLTVAGGFTRTEKDGGVSYAGGLIIKFDPWQFQAAGVYATIPRQPKPVAKTDDSKFTMVFIFFKLNGPLFSVGFADISGLTGGFGVNSDINVPTIEQVVNFPFIKPDGTGGPNDTPLDTIKNLLSDTWFTPSEGKFWVAAGLKVNAFQMLSVDAVLVLQFNPSVKIGIYGVATCDIPSSKSSVKFAYVELGISSCLDIEAGTFKVEAQLSPKSFVLHPSCHLTGGFALFSWFKEGPNSIPGDWVMTIGGYHQAFVAPTQYPRPPRLRISWSLGKHLSVTGEAYFAITPKICMGGGRLHAALSIGALYAYFDAYIDFLINYKPFQFQAQGGVSVGVRYTMDLWLVTIRISVEIGATLRLAGPPFGGTVHVDFWVFGFDVNFGASSEAKPKLTLQEFWETALKDSKSSSGAMITSEPDAQETFQTNGTETAFLISCESGLEPEEKKETKQNDPWFVRPDNFGFSTTLKFAANDITFTKTLDVENSPSLSQSYSQEVTVDDKYKNIYARPMEVSVSLTSKLTVTVSQKSGAVRSLRHTDPGQLLAFLVKERSWKISSIVKAMPMSIWGPYDPGSDPKVSGNRASKLLDGKDVSLPLVMGLSIKPPEPEMSDDGIKKFNIVKDMKQSVYTDKTVKQFPKKEAASRNWCPRLERPTSEQVVAIWKYERFDPVKVVEVWATRLGLATGTKITGLRPKSLLEKYEHMVPAMPLIAVGSGAQL</sequence>
<dbReference type="PANTHER" id="PTHR30619">
    <property type="entry name" value="DNA INTERNALIZATION/COMPETENCE PROTEIN COMEC/REC2"/>
    <property type="match status" value="1"/>
</dbReference>
<organism evidence="2 3">
    <name type="scientific">Orbilia oligospora</name>
    <name type="common">Nematode-trapping fungus</name>
    <name type="synonym">Arthrobotrys oligospora</name>
    <dbReference type="NCBI Taxonomy" id="2813651"/>
    <lineage>
        <taxon>Eukaryota</taxon>
        <taxon>Fungi</taxon>
        <taxon>Dikarya</taxon>
        <taxon>Ascomycota</taxon>
        <taxon>Pezizomycotina</taxon>
        <taxon>Orbiliomycetes</taxon>
        <taxon>Orbiliales</taxon>
        <taxon>Orbiliaceae</taxon>
        <taxon>Orbilia</taxon>
    </lineage>
</organism>
<proteinExistence type="predicted"/>
<dbReference type="PANTHER" id="PTHR30619:SF1">
    <property type="entry name" value="RECOMBINATION PROTEIN 2"/>
    <property type="match status" value="1"/>
</dbReference>
<dbReference type="EMBL" id="WIQW01000001">
    <property type="protein sequence ID" value="KAF3113506.1"/>
    <property type="molecule type" value="Genomic_DNA"/>
</dbReference>